<feature type="region of interest" description="Disordered" evidence="1">
    <location>
        <begin position="599"/>
        <end position="628"/>
    </location>
</feature>
<dbReference type="KEGG" id="ccro:CMC5_017310"/>
<feature type="compositionally biased region" description="Pro residues" evidence="1">
    <location>
        <begin position="472"/>
        <end position="484"/>
    </location>
</feature>
<name>A0A0K1E9Q1_CHOCO</name>
<feature type="region of interest" description="Disordered" evidence="1">
    <location>
        <begin position="399"/>
        <end position="548"/>
    </location>
</feature>
<dbReference type="OrthoDB" id="5290767at2"/>
<sequence>MEAVSLSSLPVASLLWQSRPGTWLLTVVCKATFELQPMESRLAPEQEPINTTDRHWSDDASWSLYAPTDLVPYRPRADVLLVGHAFASRGARVRSLVARIIVGDLDKAIKVHADRSFGQDGVLQDGPRFSKMPLLWERAGGGPDTNNPVGMPPNARDIYGKQPVPNLQPPGVNISEAEEPIEPIGFGPIAPTWPPRRQRLNNHAATWSVNDWHLQPLPPDLDAAYFNAAPRDQQVSALRDNERIILDNLHPEHPHLVTSLPGIHPRAFVHRPGRNYQDLVMRPDQLWLNTDRCVVTMTWRGQIPLQQRNEAGVVMVALESAGQILGWAEVKRQAARGGIRIDGATDEKEVEELEELEPDAPDILDGDTFTSGAFTSGGGLADGHKTRPAALQRAVGPSILPFTSPQSQMPPTLPSDPAQRFSAMPFVAAGQGAQQQPGPPSLQSPPRMSMPLGTTTLVPPLATGKGPAPLTITPPIPTPSPSPPATGLGSAPPPVPPTAPSTSPSSPPVRSPSPSIPPASGGTMPPPATRLASVATPPAPALAPSAAPSTLGVPPVAQPLPPPIVGAPAVPPPALIRAPVLGAAAGGMSAGVLAASNAAAGSTPSLPRDEPAPASTKTPAVQASARPAPTSKDVLDLIWFEPQCVARVRRPQAWKEILKELAKKPIDRQVDDPGQGQDAAGIEDRRDVFEILSRGGAVDALGVREALSDAVRDHAKFTPPLRLLEGELSFPFDEVESLKTTIAVVTPLIGTDETLKAAVNNAQEAQRGSDLRSAPAVAESLTTRIREVWNLGKRSTPAGYLENQTERALIAERHYQRRKILGGRFVRAILQPFGPDELIPAYLPDAVADLLPLFPRLKVRLIAELHLQIDPSEAHSAAVKVLALARNVPLFGKPR</sequence>
<reference evidence="3 4" key="1">
    <citation type="submission" date="2015-07" db="EMBL/GenBank/DDBJ databases">
        <title>Genome analysis of myxobacterium Chondromyces crocatus Cm c5 reveals a high potential for natural compound synthesis and the genetic basis for the loss of fruiting body formation.</title>
        <authorList>
            <person name="Zaburannyi N."/>
            <person name="Bunk B."/>
            <person name="Maier J."/>
            <person name="Overmann J."/>
            <person name="Mueller R."/>
        </authorList>
    </citation>
    <scope>NUCLEOTIDE SEQUENCE [LARGE SCALE GENOMIC DNA]</scope>
    <source>
        <strain evidence="3 4">Cm c5</strain>
    </source>
</reference>
<evidence type="ECO:0000313" key="3">
    <source>
        <dbReference type="EMBL" id="AKT37590.1"/>
    </source>
</evidence>
<dbReference type="EMBL" id="CP012159">
    <property type="protein sequence ID" value="AKT37590.1"/>
    <property type="molecule type" value="Genomic_DNA"/>
</dbReference>
<gene>
    <name evidence="3" type="ORF">CMC5_017310</name>
</gene>
<keyword evidence="4" id="KW-1185">Reference proteome</keyword>
<feature type="domain" description="DUF2169" evidence="2">
    <location>
        <begin position="24"/>
        <end position="300"/>
    </location>
</feature>
<dbReference type="STRING" id="52.CMC5_017310"/>
<dbReference type="Proteomes" id="UP000067626">
    <property type="component" value="Chromosome"/>
</dbReference>
<evidence type="ECO:0000259" key="2">
    <source>
        <dbReference type="Pfam" id="PF09937"/>
    </source>
</evidence>
<evidence type="ECO:0000313" key="4">
    <source>
        <dbReference type="Proteomes" id="UP000067626"/>
    </source>
</evidence>
<feature type="compositionally biased region" description="Pro residues" evidence="1">
    <location>
        <begin position="491"/>
        <end position="517"/>
    </location>
</feature>
<feature type="compositionally biased region" description="Low complexity" evidence="1">
    <location>
        <begin position="531"/>
        <end position="548"/>
    </location>
</feature>
<dbReference type="InterPro" id="IPR018683">
    <property type="entry name" value="DUF2169"/>
</dbReference>
<feature type="compositionally biased region" description="Polar residues" evidence="1">
    <location>
        <begin position="401"/>
        <end position="410"/>
    </location>
</feature>
<protein>
    <recommendedName>
        <fullName evidence="2">DUF2169 domain-containing protein</fullName>
    </recommendedName>
</protein>
<evidence type="ECO:0000256" key="1">
    <source>
        <dbReference type="SAM" id="MobiDB-lite"/>
    </source>
</evidence>
<proteinExistence type="predicted"/>
<accession>A0A0K1E9Q1</accession>
<dbReference type="Pfam" id="PF09937">
    <property type="entry name" value="DUF2169"/>
    <property type="match status" value="1"/>
</dbReference>
<organism evidence="3 4">
    <name type="scientific">Chondromyces crocatus</name>
    <dbReference type="NCBI Taxonomy" id="52"/>
    <lineage>
        <taxon>Bacteria</taxon>
        <taxon>Pseudomonadati</taxon>
        <taxon>Myxococcota</taxon>
        <taxon>Polyangia</taxon>
        <taxon>Polyangiales</taxon>
        <taxon>Polyangiaceae</taxon>
        <taxon>Chondromyces</taxon>
    </lineage>
</organism>
<dbReference type="PATRIC" id="fig|52.7.peg.1859"/>
<dbReference type="AlphaFoldDB" id="A0A0K1E9Q1"/>
<dbReference type="RefSeq" id="WP_050429938.1">
    <property type="nucleotide sequence ID" value="NZ_CP012159.1"/>
</dbReference>